<dbReference type="PANTHER" id="PTHR33463:SF81">
    <property type="entry name" value="DISEASE RESISTANCE PROTEIN RPS2-LIKE"/>
    <property type="match status" value="1"/>
</dbReference>
<evidence type="ECO:0000259" key="8">
    <source>
        <dbReference type="Pfam" id="PF00931"/>
    </source>
</evidence>
<dbReference type="Pfam" id="PF23598">
    <property type="entry name" value="LRR_14"/>
    <property type="match status" value="1"/>
</dbReference>
<dbReference type="Gene3D" id="1.10.8.430">
    <property type="entry name" value="Helical domain of apoptotic protease-activating factors"/>
    <property type="match status" value="1"/>
</dbReference>
<name>A0A834XCB5_9FABA</name>
<dbReference type="PANTHER" id="PTHR33463">
    <property type="entry name" value="NB-ARC DOMAIN-CONTAINING PROTEIN-RELATED"/>
    <property type="match status" value="1"/>
</dbReference>
<keyword evidence="7" id="KW-0175">Coiled coil</keyword>
<dbReference type="Proteomes" id="UP000634136">
    <property type="component" value="Unassembled WGS sequence"/>
</dbReference>
<dbReference type="GO" id="GO:0006952">
    <property type="term" value="P:defense response"/>
    <property type="evidence" value="ECO:0007669"/>
    <property type="project" value="UniProtKB-KW"/>
</dbReference>
<dbReference type="InterPro" id="IPR057135">
    <property type="entry name" value="At4g27190-like_LRR"/>
</dbReference>
<dbReference type="Gene3D" id="3.80.10.10">
    <property type="entry name" value="Ribonuclease Inhibitor"/>
    <property type="match status" value="2"/>
</dbReference>
<dbReference type="InterPro" id="IPR050905">
    <property type="entry name" value="Plant_NBS-LRR"/>
</dbReference>
<evidence type="ECO:0000256" key="2">
    <source>
        <dbReference type="ARBA" id="ARBA00022614"/>
    </source>
</evidence>
<evidence type="ECO:0000313" key="12">
    <source>
        <dbReference type="EMBL" id="KAF7842813.1"/>
    </source>
</evidence>
<keyword evidence="5" id="KW-0611">Plant defense</keyword>
<evidence type="ECO:0000256" key="7">
    <source>
        <dbReference type="SAM" id="Coils"/>
    </source>
</evidence>
<sequence>MNGIRNTVSAVGEIAKEVLTQVGVQVTAEAVTGTLRAFPNVEEKYEDLKRQLQLLRALKNDKEREVQRCREKVTTSAYSIWTAKVSDIDAEVNDLVAEFERETETSNWFWRRPSLCSEMESKIAEIQQLVQLGCSMAFQVDRPPERVLKIFNAPQIMGYPTLQSALEKTLELLKNSKIRTIGVHGWKGVGKTAIMQNLNNHEEVSKLFDIVIFIRVSADETDLELQQKIARRLKVDVGMINDLEGIARMIHEELANKKYLLILDEVDDSINLNQLGIPNNDNCSKVVVTAQHPQVCTMNEAERLIKVDQLSRAEAWKMFRDTVGPVIDRPDIPEIARRVCDKCSCLPLLIQKIARSFKLKGSASSWRAGLEDLEERWPDYENEGVNELYTFLTFCYDELKDEKKQKCFLYTSLYPTDSKVYTEYLVECWTAQDFLGDVNDTRKYQSARDRGYAILEHLTNVSLLEKGKQLTYVTMNDCMKQLAAHISSKIPECTFYVHTGEECGESPKSKSWPNARWVSLIDSNLRTLPTNKDCNELTTLLLQKNSELCTIPNLFFKKHMRALLVLDLYGTGVRSLPLSVSKLAGLKGLYLNDCKHLKKLNCGVSSLKLLEFLDIRGTGVNFLPSEIGCLTNLRCLRIPYIKDGDQGEDQAIDGDYGAISKLQKLEDLIIEVVSYRRWCNEAVKVMQQLASLENLTNLRFSFPSSNILESLLTMRAGKQFTSFRFFVGCQNSKRPPILESFEYKISKYLRYDRGKHEDNSVISGILPQTDAFELINCNYITELPNLGTESLQRIRGFLIEKCNEIHTILPGTVNGTREESILPNLEQLHLRNLLKLNCVFGGPLHHESLSKLKVLVLKNCSSLKCIFGNGAVQCFSQLQALEVQNCSDFEELLAVAEIEDDVLPKLEVLVLANLPRLRSVCNNQTLPWSSVELLKIHKCPMLKSLPFDKDKASNLRSIKGEQEWWDELQWTDKEHFQSMFVASSEF</sequence>
<comment type="similarity">
    <text evidence="1">Belongs to the disease resistance NB-LRR family.</text>
</comment>
<dbReference type="InterPro" id="IPR032675">
    <property type="entry name" value="LRR_dom_sf"/>
</dbReference>
<dbReference type="Pfam" id="PF23247">
    <property type="entry name" value="LRR_RPS2"/>
    <property type="match status" value="1"/>
</dbReference>
<keyword evidence="3" id="KW-0677">Repeat</keyword>
<gene>
    <name evidence="12" type="ORF">G2W53_005111</name>
</gene>
<feature type="coiled-coil region" evidence="7">
    <location>
        <begin position="38"/>
        <end position="72"/>
    </location>
</feature>
<dbReference type="InterPro" id="IPR058922">
    <property type="entry name" value="WHD_DRP"/>
</dbReference>
<dbReference type="GO" id="GO:0005524">
    <property type="term" value="F:ATP binding"/>
    <property type="evidence" value="ECO:0007669"/>
    <property type="project" value="UniProtKB-KW"/>
</dbReference>
<dbReference type="InterPro" id="IPR027417">
    <property type="entry name" value="P-loop_NTPase"/>
</dbReference>
<keyword evidence="6" id="KW-0067">ATP-binding</keyword>
<evidence type="ECO:0000259" key="9">
    <source>
        <dbReference type="Pfam" id="PF23247"/>
    </source>
</evidence>
<organism evidence="12 13">
    <name type="scientific">Senna tora</name>
    <dbReference type="NCBI Taxonomy" id="362788"/>
    <lineage>
        <taxon>Eukaryota</taxon>
        <taxon>Viridiplantae</taxon>
        <taxon>Streptophyta</taxon>
        <taxon>Embryophyta</taxon>
        <taxon>Tracheophyta</taxon>
        <taxon>Spermatophyta</taxon>
        <taxon>Magnoliopsida</taxon>
        <taxon>eudicotyledons</taxon>
        <taxon>Gunneridae</taxon>
        <taxon>Pentapetalae</taxon>
        <taxon>rosids</taxon>
        <taxon>fabids</taxon>
        <taxon>Fabales</taxon>
        <taxon>Fabaceae</taxon>
        <taxon>Caesalpinioideae</taxon>
        <taxon>Cassia clade</taxon>
        <taxon>Senna</taxon>
    </lineage>
</organism>
<dbReference type="AlphaFoldDB" id="A0A834XCB5"/>
<dbReference type="SUPFAM" id="SSF52058">
    <property type="entry name" value="L domain-like"/>
    <property type="match status" value="1"/>
</dbReference>
<dbReference type="InterPro" id="IPR042197">
    <property type="entry name" value="Apaf_helical"/>
</dbReference>
<dbReference type="Pfam" id="PF23559">
    <property type="entry name" value="WHD_DRP"/>
    <property type="match status" value="1"/>
</dbReference>
<dbReference type="InterPro" id="IPR055414">
    <property type="entry name" value="LRR_R13L4/SHOC2-like"/>
</dbReference>
<protein>
    <submittedName>
        <fullName evidence="12">Putative disease resistance protein</fullName>
    </submittedName>
</protein>
<feature type="domain" description="Disease resistance protein winged helix" evidence="10">
    <location>
        <begin position="413"/>
        <end position="483"/>
    </location>
</feature>
<dbReference type="InterPro" id="IPR002182">
    <property type="entry name" value="NB-ARC"/>
</dbReference>
<dbReference type="SUPFAM" id="SSF52540">
    <property type="entry name" value="P-loop containing nucleoside triphosphate hydrolases"/>
    <property type="match status" value="1"/>
</dbReference>
<dbReference type="OrthoDB" id="1691503at2759"/>
<dbReference type="GO" id="GO:0043531">
    <property type="term" value="F:ADP binding"/>
    <property type="evidence" value="ECO:0007669"/>
    <property type="project" value="InterPro"/>
</dbReference>
<feature type="domain" description="Disease resistance R13L4/SHOC-2-like LRR" evidence="11">
    <location>
        <begin position="562"/>
        <end position="704"/>
    </location>
</feature>
<evidence type="ECO:0000259" key="10">
    <source>
        <dbReference type="Pfam" id="PF23559"/>
    </source>
</evidence>
<proteinExistence type="inferred from homology"/>
<accession>A0A834XCB5</accession>
<comment type="caution">
    <text evidence="12">The sequence shown here is derived from an EMBL/GenBank/DDBJ whole genome shotgun (WGS) entry which is preliminary data.</text>
</comment>
<dbReference type="Pfam" id="PF00931">
    <property type="entry name" value="NB-ARC"/>
    <property type="match status" value="1"/>
</dbReference>
<evidence type="ECO:0000259" key="11">
    <source>
        <dbReference type="Pfam" id="PF23598"/>
    </source>
</evidence>
<dbReference type="InterPro" id="IPR036388">
    <property type="entry name" value="WH-like_DNA-bd_sf"/>
</dbReference>
<evidence type="ECO:0000256" key="5">
    <source>
        <dbReference type="ARBA" id="ARBA00022821"/>
    </source>
</evidence>
<feature type="domain" description="NB-ARC" evidence="8">
    <location>
        <begin position="167"/>
        <end position="324"/>
    </location>
</feature>
<evidence type="ECO:0000256" key="1">
    <source>
        <dbReference type="ARBA" id="ARBA00008894"/>
    </source>
</evidence>
<keyword evidence="2" id="KW-0433">Leucine-rich repeat</keyword>
<keyword evidence="4" id="KW-0547">Nucleotide-binding</keyword>
<evidence type="ECO:0000313" key="13">
    <source>
        <dbReference type="Proteomes" id="UP000634136"/>
    </source>
</evidence>
<dbReference type="Gene3D" id="1.10.10.10">
    <property type="entry name" value="Winged helix-like DNA-binding domain superfamily/Winged helix DNA-binding domain"/>
    <property type="match status" value="1"/>
</dbReference>
<evidence type="ECO:0000256" key="3">
    <source>
        <dbReference type="ARBA" id="ARBA00022737"/>
    </source>
</evidence>
<reference evidence="12" key="1">
    <citation type="submission" date="2020-09" db="EMBL/GenBank/DDBJ databases">
        <title>Genome-Enabled Discovery of Anthraquinone Biosynthesis in Senna tora.</title>
        <authorList>
            <person name="Kang S.-H."/>
            <person name="Pandey R.P."/>
            <person name="Lee C.-M."/>
            <person name="Sim J.-S."/>
            <person name="Jeong J.-T."/>
            <person name="Choi B.-S."/>
            <person name="Jung M."/>
            <person name="Ginzburg D."/>
            <person name="Zhao K."/>
            <person name="Won S.Y."/>
            <person name="Oh T.-J."/>
            <person name="Yu Y."/>
            <person name="Kim N.-H."/>
            <person name="Lee O.R."/>
            <person name="Lee T.-H."/>
            <person name="Bashyal P."/>
            <person name="Kim T.-S."/>
            <person name="Lee W.-H."/>
            <person name="Kawkins C."/>
            <person name="Kim C.-K."/>
            <person name="Kim J.S."/>
            <person name="Ahn B.O."/>
            <person name="Rhee S.Y."/>
            <person name="Sohng J.K."/>
        </authorList>
    </citation>
    <scope>NUCLEOTIDE SEQUENCE</scope>
    <source>
        <tissue evidence="12">Leaf</tissue>
    </source>
</reference>
<dbReference type="EMBL" id="JAAIUW010000002">
    <property type="protein sequence ID" value="KAF7842813.1"/>
    <property type="molecule type" value="Genomic_DNA"/>
</dbReference>
<dbReference type="PRINTS" id="PR00364">
    <property type="entry name" value="DISEASERSIST"/>
</dbReference>
<keyword evidence="13" id="KW-1185">Reference proteome</keyword>
<feature type="domain" description="Disease resistance protein At4g27190-like leucine-rich repeats" evidence="9">
    <location>
        <begin position="845"/>
        <end position="945"/>
    </location>
</feature>
<evidence type="ECO:0000256" key="4">
    <source>
        <dbReference type="ARBA" id="ARBA00022741"/>
    </source>
</evidence>
<evidence type="ECO:0000256" key="6">
    <source>
        <dbReference type="ARBA" id="ARBA00022840"/>
    </source>
</evidence>
<dbReference type="Gene3D" id="3.40.50.300">
    <property type="entry name" value="P-loop containing nucleotide triphosphate hydrolases"/>
    <property type="match status" value="1"/>
</dbReference>